<protein>
    <submittedName>
        <fullName evidence="2">Nitrile hydratase accessory protein</fullName>
    </submittedName>
</protein>
<name>A0A939J3J5_9HYPH</name>
<proteinExistence type="predicted"/>
<gene>
    <name evidence="2" type="ORF">JF539_05245</name>
</gene>
<accession>A0A939J3J5</accession>
<dbReference type="InterPro" id="IPR008990">
    <property type="entry name" value="Elect_transpt_acc-like_dom_sf"/>
</dbReference>
<dbReference type="InterPro" id="IPR049054">
    <property type="entry name" value="CN_hydtase_beta-like_N"/>
</dbReference>
<dbReference type="InterPro" id="IPR042262">
    <property type="entry name" value="CN_hydtase_beta_C"/>
</dbReference>
<sequence length="118" mass="12845">MLETPRLPLDQDGGPVFSAPWEARVFAMTLQAHRAGVFSWGEWAQALGVELAKDGDGSGDTVGYYDRWIDAFEKLLREKDVAASGELKALKAAWDEAARETPHGQPIVLKTTDGTPCS</sequence>
<evidence type="ECO:0000313" key="2">
    <source>
        <dbReference type="EMBL" id="MBN9669734.1"/>
    </source>
</evidence>
<evidence type="ECO:0000259" key="1">
    <source>
        <dbReference type="Pfam" id="PF21006"/>
    </source>
</evidence>
<reference evidence="2" key="1">
    <citation type="submission" date="2020-12" db="EMBL/GenBank/DDBJ databases">
        <title>Oil enriched cultivation method for isolating marine PHA-producing bacteria.</title>
        <authorList>
            <person name="Zheng W."/>
            <person name="Yu S."/>
            <person name="Huang Y."/>
        </authorList>
    </citation>
    <scope>NUCLEOTIDE SEQUENCE</scope>
    <source>
        <strain evidence="2">SY-2-12</strain>
    </source>
</reference>
<dbReference type="SUPFAM" id="SSF50090">
    <property type="entry name" value="Electron transport accessory proteins"/>
    <property type="match status" value="1"/>
</dbReference>
<comment type="caution">
    <text evidence="2">The sequence shown here is derived from an EMBL/GenBank/DDBJ whole genome shotgun (WGS) entry which is preliminary data.</text>
</comment>
<dbReference type="Gene3D" id="1.10.472.20">
    <property type="entry name" value="Nitrile hydratase, beta subunit"/>
    <property type="match status" value="1"/>
</dbReference>
<organism evidence="2 3">
    <name type="scientific">Roseibium aggregatum</name>
    <dbReference type="NCBI Taxonomy" id="187304"/>
    <lineage>
        <taxon>Bacteria</taxon>
        <taxon>Pseudomonadati</taxon>
        <taxon>Pseudomonadota</taxon>
        <taxon>Alphaproteobacteria</taxon>
        <taxon>Hyphomicrobiales</taxon>
        <taxon>Stappiaceae</taxon>
        <taxon>Roseibium</taxon>
    </lineage>
</organism>
<dbReference type="InterPro" id="IPR023808">
    <property type="entry name" value="Nitrile_Hydratase_acc_put"/>
</dbReference>
<feature type="domain" description="Nitrile hydratase beta subunit-like N-terminal" evidence="1">
    <location>
        <begin position="14"/>
        <end position="97"/>
    </location>
</feature>
<dbReference type="AlphaFoldDB" id="A0A939J3J5"/>
<dbReference type="Proteomes" id="UP000664096">
    <property type="component" value="Unassembled WGS sequence"/>
</dbReference>
<dbReference type="NCBIfam" id="TIGR03889">
    <property type="entry name" value="nitrile_acc"/>
    <property type="match status" value="1"/>
</dbReference>
<dbReference type="Pfam" id="PF21006">
    <property type="entry name" value="NHase_beta_N"/>
    <property type="match status" value="1"/>
</dbReference>
<dbReference type="EMBL" id="JAEKJZ010000001">
    <property type="protein sequence ID" value="MBN9669734.1"/>
    <property type="molecule type" value="Genomic_DNA"/>
</dbReference>
<evidence type="ECO:0000313" key="3">
    <source>
        <dbReference type="Proteomes" id="UP000664096"/>
    </source>
</evidence>